<dbReference type="STRING" id="50990.A0A4Y7PNE8"/>
<dbReference type="InterPro" id="IPR017907">
    <property type="entry name" value="Znf_RING_CS"/>
</dbReference>
<organism evidence="6 7">
    <name type="scientific">Rickenella mellea</name>
    <dbReference type="NCBI Taxonomy" id="50990"/>
    <lineage>
        <taxon>Eukaryota</taxon>
        <taxon>Fungi</taxon>
        <taxon>Dikarya</taxon>
        <taxon>Basidiomycota</taxon>
        <taxon>Agaricomycotina</taxon>
        <taxon>Agaricomycetes</taxon>
        <taxon>Hymenochaetales</taxon>
        <taxon>Rickenellaceae</taxon>
        <taxon>Rickenella</taxon>
    </lineage>
</organism>
<sequence length="243" mass="27707">MTRTEKEQVRTYKIRICEPVLADKKQIREHVLADRERIREHARADRERIREQVRADYEPPDTVCNVCAEEFGPHNPPKSIPCGHILCGSCVVRVCERSSQRITPCCPFCRESFDSDVVRSVPVDYEAAEAKAPPTHWQASVQSHRDAAFRKVYEEFKTKEASRIRADVQRLEDKAVNIACKSSSVAELNSICNELQDWLSREYNKVPEGEHVSLLMSAALLRSILNERTKHTKGTESTKGAES</sequence>
<protein>
    <recommendedName>
        <fullName evidence="5">RING-type domain-containing protein</fullName>
    </recommendedName>
</protein>
<dbReference type="InterPro" id="IPR001841">
    <property type="entry name" value="Znf_RING"/>
</dbReference>
<proteinExistence type="predicted"/>
<evidence type="ECO:0000313" key="6">
    <source>
        <dbReference type="EMBL" id="TDL16648.1"/>
    </source>
</evidence>
<evidence type="ECO:0000313" key="7">
    <source>
        <dbReference type="Proteomes" id="UP000294933"/>
    </source>
</evidence>
<dbReference type="InterPro" id="IPR027370">
    <property type="entry name" value="Znf-RING_euk"/>
</dbReference>
<dbReference type="InterPro" id="IPR013083">
    <property type="entry name" value="Znf_RING/FYVE/PHD"/>
</dbReference>
<accession>A0A4Y7PNE8</accession>
<dbReference type="SUPFAM" id="SSF57850">
    <property type="entry name" value="RING/U-box"/>
    <property type="match status" value="1"/>
</dbReference>
<keyword evidence="1" id="KW-0479">Metal-binding</keyword>
<name>A0A4Y7PNE8_9AGAM</name>
<dbReference type="GO" id="GO:0008270">
    <property type="term" value="F:zinc ion binding"/>
    <property type="evidence" value="ECO:0007669"/>
    <property type="project" value="UniProtKB-KW"/>
</dbReference>
<feature type="domain" description="RING-type" evidence="5">
    <location>
        <begin position="64"/>
        <end position="110"/>
    </location>
</feature>
<dbReference type="VEuPathDB" id="FungiDB:BD410DRAFT_731155"/>
<gene>
    <name evidence="6" type="ORF">BD410DRAFT_731155</name>
</gene>
<evidence type="ECO:0000256" key="4">
    <source>
        <dbReference type="PROSITE-ProRule" id="PRU00175"/>
    </source>
</evidence>
<keyword evidence="7" id="KW-1185">Reference proteome</keyword>
<evidence type="ECO:0000256" key="2">
    <source>
        <dbReference type="ARBA" id="ARBA00022771"/>
    </source>
</evidence>
<dbReference type="PROSITE" id="PS00518">
    <property type="entry name" value="ZF_RING_1"/>
    <property type="match status" value="1"/>
</dbReference>
<dbReference type="Pfam" id="PF13445">
    <property type="entry name" value="zf-RING_UBOX"/>
    <property type="match status" value="1"/>
</dbReference>
<evidence type="ECO:0000256" key="1">
    <source>
        <dbReference type="ARBA" id="ARBA00022723"/>
    </source>
</evidence>
<dbReference type="EMBL" id="ML170238">
    <property type="protein sequence ID" value="TDL16648.1"/>
    <property type="molecule type" value="Genomic_DNA"/>
</dbReference>
<evidence type="ECO:0000256" key="3">
    <source>
        <dbReference type="ARBA" id="ARBA00022833"/>
    </source>
</evidence>
<dbReference type="Proteomes" id="UP000294933">
    <property type="component" value="Unassembled WGS sequence"/>
</dbReference>
<dbReference type="OrthoDB" id="6105938at2759"/>
<reference evidence="6 7" key="1">
    <citation type="submission" date="2018-06" db="EMBL/GenBank/DDBJ databases">
        <title>A transcriptomic atlas of mushroom development highlights an independent origin of complex multicellularity.</title>
        <authorList>
            <consortium name="DOE Joint Genome Institute"/>
            <person name="Krizsan K."/>
            <person name="Almasi E."/>
            <person name="Merenyi Z."/>
            <person name="Sahu N."/>
            <person name="Viragh M."/>
            <person name="Koszo T."/>
            <person name="Mondo S."/>
            <person name="Kiss B."/>
            <person name="Balint B."/>
            <person name="Kues U."/>
            <person name="Barry K."/>
            <person name="Hegedus J.C."/>
            <person name="Henrissat B."/>
            <person name="Johnson J."/>
            <person name="Lipzen A."/>
            <person name="Ohm R."/>
            <person name="Nagy I."/>
            <person name="Pangilinan J."/>
            <person name="Yan J."/>
            <person name="Xiong Y."/>
            <person name="Grigoriev I.V."/>
            <person name="Hibbett D.S."/>
            <person name="Nagy L.G."/>
        </authorList>
    </citation>
    <scope>NUCLEOTIDE SEQUENCE [LARGE SCALE GENOMIC DNA]</scope>
    <source>
        <strain evidence="6 7">SZMC22713</strain>
    </source>
</reference>
<dbReference type="PROSITE" id="PS50089">
    <property type="entry name" value="ZF_RING_2"/>
    <property type="match status" value="1"/>
</dbReference>
<evidence type="ECO:0000259" key="5">
    <source>
        <dbReference type="PROSITE" id="PS50089"/>
    </source>
</evidence>
<dbReference type="Gene3D" id="3.30.40.10">
    <property type="entry name" value="Zinc/RING finger domain, C3HC4 (zinc finger)"/>
    <property type="match status" value="1"/>
</dbReference>
<dbReference type="AlphaFoldDB" id="A0A4Y7PNE8"/>
<keyword evidence="3" id="KW-0862">Zinc</keyword>
<keyword evidence="2 4" id="KW-0863">Zinc-finger</keyword>